<proteinExistence type="predicted"/>
<dbReference type="PATRIC" id="fig|76859.3.peg.2037"/>
<feature type="compositionally biased region" description="Basic and acidic residues" evidence="1">
    <location>
        <begin position="100"/>
        <end position="131"/>
    </location>
</feature>
<sequence length="408" mass="45214">MAAPLFLNPVTVAITSIAIIGYTFAPQETKDKINQAVINSYEKIKNRLPKLLGMEDEKEITITIIRNELLEQGIIADVTIDENTGKININEILSSKNSNGKKEGQVPQKRDDKKENINKNDKGSKEDKNNKEPNNNEQKKQSPKKSEDDSEIDSKTIGTIGGAAYTINSGVRNSSNKSTTNKASEKTSNITNTNSQQKEVAQNNANKPKTEVNNPDNQQVSKEVTSNNQQGAPVSKTPDTNKTGVSQGVADATQKVASTISNNTKVGDLTFYAKEDEYEVYYRAMSSEDFEIFQKTGKIPATGETFISPTQAYSEKYEGVLVKFKVESGTTDELLKIGVRNDSKTLKSEFPDLKPSSKGWTKDKAFFKEEPFDKNTGQINIGLGKGEALDKFNKNIKEYEVIREQEKK</sequence>
<gene>
    <name evidence="2" type="ORF">RN98_10075</name>
</gene>
<protein>
    <submittedName>
        <fullName evidence="2">Uncharacterized protein</fullName>
    </submittedName>
</protein>
<dbReference type="AlphaFoldDB" id="A0A0M4RLQ5"/>
<dbReference type="EMBL" id="CP012713">
    <property type="protein sequence ID" value="ALF18504.1"/>
    <property type="molecule type" value="Genomic_DNA"/>
</dbReference>
<feature type="compositionally biased region" description="Polar residues" evidence="1">
    <location>
        <begin position="190"/>
        <end position="246"/>
    </location>
</feature>
<feature type="compositionally biased region" description="Basic and acidic residues" evidence="1">
    <location>
        <begin position="137"/>
        <end position="147"/>
    </location>
</feature>
<dbReference type="RefSeq" id="WP_060676642.1">
    <property type="nucleotide sequence ID" value="NZ_CP012713.1"/>
</dbReference>
<dbReference type="Proteomes" id="UP000063147">
    <property type="component" value="Chromosome"/>
</dbReference>
<evidence type="ECO:0000313" key="3">
    <source>
        <dbReference type="Proteomes" id="UP000063147"/>
    </source>
</evidence>
<evidence type="ECO:0000313" key="2">
    <source>
        <dbReference type="EMBL" id="ALF18504.1"/>
    </source>
</evidence>
<name>A0A0M4RLQ5_9FUSO</name>
<evidence type="ECO:0000256" key="1">
    <source>
        <dbReference type="SAM" id="MobiDB-lite"/>
    </source>
</evidence>
<accession>A0A0M4RLQ5</accession>
<feature type="compositionally biased region" description="Low complexity" evidence="1">
    <location>
        <begin position="173"/>
        <end position="189"/>
    </location>
</feature>
<reference evidence="3" key="1">
    <citation type="submission" date="2015-09" db="EMBL/GenBank/DDBJ databases">
        <authorList>
            <person name="Kook J.-K."/>
            <person name="Park S.-N."/>
            <person name="Lim Y.K."/>
            <person name="Jo E."/>
        </authorList>
    </citation>
    <scope>NUCLEOTIDE SEQUENCE [LARGE SCALE GENOMIC DNA]</scope>
    <source>
        <strain evidence="3">KCOM 1279</strain>
    </source>
</reference>
<organism evidence="2 3">
    <name type="scientific">Fusobacterium animalis</name>
    <dbReference type="NCBI Taxonomy" id="76859"/>
    <lineage>
        <taxon>Bacteria</taxon>
        <taxon>Fusobacteriati</taxon>
        <taxon>Fusobacteriota</taxon>
        <taxon>Fusobacteriia</taxon>
        <taxon>Fusobacteriales</taxon>
        <taxon>Fusobacteriaceae</taxon>
        <taxon>Fusobacterium</taxon>
    </lineage>
</organism>
<feature type="region of interest" description="Disordered" evidence="1">
    <location>
        <begin position="96"/>
        <end position="247"/>
    </location>
</feature>